<feature type="non-terminal residue" evidence="2">
    <location>
        <position position="224"/>
    </location>
</feature>
<feature type="region of interest" description="Disordered" evidence="1">
    <location>
        <begin position="1"/>
        <end position="150"/>
    </location>
</feature>
<evidence type="ECO:0000256" key="1">
    <source>
        <dbReference type="SAM" id="MobiDB-lite"/>
    </source>
</evidence>
<keyword evidence="3" id="KW-1185">Reference proteome</keyword>
<feature type="compositionally biased region" description="Basic residues" evidence="1">
    <location>
        <begin position="109"/>
        <end position="123"/>
    </location>
</feature>
<sequence length="224" mass="24093">GIPLAHVRGAPVSLQPHGDQPQACPVDARRPPVRRRREDCARRDGRRHGQHGAPEPATPRPRPPPRSRTWPHSRAASRAGRDSLRRRRPASTPRPVRALAARVGAPSAARRHQGRVHRVRRAPARGVEDGRVQGARCGDGEEGARLGPARAARARVDDRAQAARGTLCGTVGVLFRGRAEPAHGPQPPLIPAHPPTERVTQLDLLPLLAVLSPSPVQLCSLSAP</sequence>
<organism evidence="2 3">
    <name type="scientific">Rhodotorula graminis (strain WP1)</name>
    <dbReference type="NCBI Taxonomy" id="578459"/>
    <lineage>
        <taxon>Eukaryota</taxon>
        <taxon>Fungi</taxon>
        <taxon>Dikarya</taxon>
        <taxon>Basidiomycota</taxon>
        <taxon>Pucciniomycotina</taxon>
        <taxon>Microbotryomycetes</taxon>
        <taxon>Sporidiobolales</taxon>
        <taxon>Sporidiobolaceae</taxon>
        <taxon>Rhodotorula</taxon>
    </lineage>
</organism>
<dbReference type="EMBL" id="KQ474090">
    <property type="protein sequence ID" value="KPV71956.1"/>
    <property type="molecule type" value="Genomic_DNA"/>
</dbReference>
<evidence type="ECO:0000313" key="2">
    <source>
        <dbReference type="EMBL" id="KPV71956.1"/>
    </source>
</evidence>
<protein>
    <submittedName>
        <fullName evidence="2">Uncharacterized protein</fullName>
    </submittedName>
</protein>
<name>A0A0P9F8H2_RHOGW</name>
<reference evidence="2 3" key="1">
    <citation type="journal article" date="2015" name="Front. Microbiol.">
        <title>Genome sequence of the plant growth promoting endophytic yeast Rhodotorula graminis WP1.</title>
        <authorList>
            <person name="Firrincieli A."/>
            <person name="Otillar R."/>
            <person name="Salamov A."/>
            <person name="Schmutz J."/>
            <person name="Khan Z."/>
            <person name="Redman R.S."/>
            <person name="Fleck N.D."/>
            <person name="Lindquist E."/>
            <person name="Grigoriev I.V."/>
            <person name="Doty S.L."/>
        </authorList>
    </citation>
    <scope>NUCLEOTIDE SEQUENCE [LARGE SCALE GENOMIC DNA]</scope>
    <source>
        <strain evidence="2 3">WP1</strain>
    </source>
</reference>
<dbReference type="Proteomes" id="UP000053890">
    <property type="component" value="Unassembled WGS sequence"/>
</dbReference>
<dbReference type="GeneID" id="28979601"/>
<dbReference type="AlphaFoldDB" id="A0A0P9F8H2"/>
<evidence type="ECO:0000313" key="3">
    <source>
        <dbReference type="Proteomes" id="UP000053890"/>
    </source>
</evidence>
<gene>
    <name evidence="2" type="ORF">RHOBADRAFT_67021</name>
</gene>
<accession>A0A0P9F8H2</accession>
<dbReference type="RefSeq" id="XP_018268005.1">
    <property type="nucleotide sequence ID" value="XM_018419155.1"/>
</dbReference>
<feature type="non-terminal residue" evidence="2">
    <location>
        <position position="1"/>
    </location>
</feature>
<proteinExistence type="predicted"/>